<dbReference type="PANTHER" id="PTHR46018">
    <property type="entry name" value="ZINC PHOSPHODIESTERASE ELAC PROTEIN 1"/>
    <property type="match status" value="1"/>
</dbReference>
<evidence type="ECO:0000259" key="1">
    <source>
        <dbReference type="SMART" id="SM00849"/>
    </source>
</evidence>
<dbReference type="GO" id="GO:0042781">
    <property type="term" value="F:3'-tRNA processing endoribonuclease activity"/>
    <property type="evidence" value="ECO:0007669"/>
    <property type="project" value="TreeGrafter"/>
</dbReference>
<sequence>MAKNVRQLLFLGTGHGMPLNSSCSSILVEDDKNNILLDVGGGHDLLGQFHRAEKDPTSVKNIFITHYDSDHILGIVPLVRTFHRWAEPIKRNIFCSQEVKNAIDSLFAFVANKHYEPVKSSLNFVILKDGMNFEDNGWKFTFFDVRSDKSPQFGCTIIFPDGTKISFLGDEPLREHYLDLVKNSDVLIHEAFCLDNQQDHFKPHPKNHGTVKEAAQNASRTGARKLVLYHMEDETLATRKQTYLKEAKQNFKGEIFVPVDLDKFEF</sequence>
<dbReference type="EMBL" id="MFUH01000032">
    <property type="protein sequence ID" value="OGI81338.1"/>
    <property type="molecule type" value="Genomic_DNA"/>
</dbReference>
<dbReference type="PANTHER" id="PTHR46018:SF2">
    <property type="entry name" value="ZINC PHOSPHODIESTERASE ELAC PROTEIN 1"/>
    <property type="match status" value="1"/>
</dbReference>
<dbReference type="InterPro" id="IPR036866">
    <property type="entry name" value="RibonucZ/Hydroxyglut_hydro"/>
</dbReference>
<name>A0A1F6WHE9_9BACT</name>
<evidence type="ECO:0000313" key="3">
    <source>
        <dbReference type="Proteomes" id="UP000179880"/>
    </source>
</evidence>
<gene>
    <name evidence="2" type="ORF">A3B93_01120</name>
</gene>
<accession>A0A1F6WHE9</accession>
<comment type="caution">
    <text evidence="2">The sequence shown here is derived from an EMBL/GenBank/DDBJ whole genome shotgun (WGS) entry which is preliminary data.</text>
</comment>
<protein>
    <recommendedName>
        <fullName evidence="1">Metallo-beta-lactamase domain-containing protein</fullName>
    </recommendedName>
</protein>
<dbReference type="InterPro" id="IPR001279">
    <property type="entry name" value="Metallo-B-lactamas"/>
</dbReference>
<evidence type="ECO:0000313" key="2">
    <source>
        <dbReference type="EMBL" id="OGI81338.1"/>
    </source>
</evidence>
<dbReference type="SUPFAM" id="SSF56281">
    <property type="entry name" value="Metallo-hydrolase/oxidoreductase"/>
    <property type="match status" value="1"/>
</dbReference>
<dbReference type="Proteomes" id="UP000179880">
    <property type="component" value="Unassembled WGS sequence"/>
</dbReference>
<proteinExistence type="predicted"/>
<organism evidence="2 3">
    <name type="scientific">Candidatus Nomurabacteria bacterium RIFCSPHIGHO2_02_FULL_42_24</name>
    <dbReference type="NCBI Taxonomy" id="1801757"/>
    <lineage>
        <taxon>Bacteria</taxon>
        <taxon>Candidatus Nomuraibacteriota</taxon>
    </lineage>
</organism>
<dbReference type="SMART" id="SM00849">
    <property type="entry name" value="Lactamase_B"/>
    <property type="match status" value="1"/>
</dbReference>
<dbReference type="Pfam" id="PF12706">
    <property type="entry name" value="Lactamase_B_2"/>
    <property type="match status" value="1"/>
</dbReference>
<dbReference type="AlphaFoldDB" id="A0A1F6WHE9"/>
<dbReference type="Gene3D" id="3.60.15.10">
    <property type="entry name" value="Ribonuclease Z/Hydroxyacylglutathione hydrolase-like"/>
    <property type="match status" value="1"/>
</dbReference>
<feature type="domain" description="Metallo-beta-lactamase" evidence="1">
    <location>
        <begin position="22"/>
        <end position="230"/>
    </location>
</feature>
<reference evidence="2 3" key="1">
    <citation type="journal article" date="2016" name="Nat. Commun.">
        <title>Thousands of microbial genomes shed light on interconnected biogeochemical processes in an aquifer system.</title>
        <authorList>
            <person name="Anantharaman K."/>
            <person name="Brown C.T."/>
            <person name="Hug L.A."/>
            <person name="Sharon I."/>
            <person name="Castelle C.J."/>
            <person name="Probst A.J."/>
            <person name="Thomas B.C."/>
            <person name="Singh A."/>
            <person name="Wilkins M.J."/>
            <person name="Karaoz U."/>
            <person name="Brodie E.L."/>
            <person name="Williams K.H."/>
            <person name="Hubbard S.S."/>
            <person name="Banfield J.F."/>
        </authorList>
    </citation>
    <scope>NUCLEOTIDE SEQUENCE [LARGE SCALE GENOMIC DNA]</scope>
</reference>